<evidence type="ECO:0000313" key="10">
    <source>
        <dbReference type="Proteomes" id="UP000275027"/>
    </source>
</evidence>
<feature type="transmembrane region" description="Helical" evidence="5">
    <location>
        <begin position="222"/>
        <end position="249"/>
    </location>
</feature>
<feature type="transmembrane region" description="Helical" evidence="5">
    <location>
        <begin position="133"/>
        <end position="150"/>
    </location>
</feature>
<feature type="transmembrane region" description="Helical" evidence="5">
    <location>
        <begin position="261"/>
        <end position="278"/>
    </location>
</feature>
<evidence type="ECO:0000256" key="2">
    <source>
        <dbReference type="ARBA" id="ARBA00022692"/>
    </source>
</evidence>
<dbReference type="Proteomes" id="UP000275027">
    <property type="component" value="Unassembled WGS sequence"/>
</dbReference>
<feature type="transmembrane region" description="Helical" evidence="5">
    <location>
        <begin position="33"/>
        <end position="51"/>
    </location>
</feature>
<comment type="subcellular location">
    <subcellularLocation>
        <location evidence="1">Membrane</location>
        <topology evidence="1">Multi-pass membrane protein</topology>
    </subcellularLocation>
</comment>
<dbReference type="GO" id="GO:0016874">
    <property type="term" value="F:ligase activity"/>
    <property type="evidence" value="ECO:0007669"/>
    <property type="project" value="UniProtKB-KW"/>
</dbReference>
<evidence type="ECO:0000256" key="5">
    <source>
        <dbReference type="SAM" id="Phobius"/>
    </source>
</evidence>
<keyword evidence="4 5" id="KW-0472">Membrane</keyword>
<evidence type="ECO:0000256" key="4">
    <source>
        <dbReference type="ARBA" id="ARBA00023136"/>
    </source>
</evidence>
<name>A0A497V9L9_9FLAO</name>
<feature type="transmembrane region" description="Helical" evidence="5">
    <location>
        <begin position="193"/>
        <end position="210"/>
    </location>
</feature>
<keyword evidence="2 5" id="KW-0812">Transmembrane</keyword>
<comment type="caution">
    <text evidence="8">The sequence shown here is derived from an EMBL/GenBank/DDBJ whole genome shotgun (WGS) entry which is preliminary data.</text>
</comment>
<reference evidence="7 9" key="1">
    <citation type="submission" date="2017-12" db="EMBL/GenBank/DDBJ databases">
        <title>Genomic Encyclopedia of Type Strains, Phase III (KMG-III): the genomes of soil and plant-associated and newly described type strains.</title>
        <authorList>
            <person name="Whitman W."/>
        </authorList>
    </citation>
    <scope>NUCLEOTIDE SEQUENCE [LARGE SCALE GENOMIC DNA]</scope>
    <source>
        <strain evidence="7 9">IP-10</strain>
    </source>
</reference>
<organism evidence="8 10">
    <name type="scientific">Flavobacterium lindanitolerans</name>
    <dbReference type="NCBI Taxonomy" id="428988"/>
    <lineage>
        <taxon>Bacteria</taxon>
        <taxon>Pseudomonadati</taxon>
        <taxon>Bacteroidota</taxon>
        <taxon>Flavobacteriia</taxon>
        <taxon>Flavobacteriales</taxon>
        <taxon>Flavobacteriaceae</taxon>
        <taxon>Flavobacterium</taxon>
    </lineage>
</organism>
<keyword evidence="3 5" id="KW-1133">Transmembrane helix</keyword>
<feature type="transmembrane region" description="Helical" evidence="5">
    <location>
        <begin position="410"/>
        <end position="426"/>
    </location>
</feature>
<dbReference type="InterPro" id="IPR051533">
    <property type="entry name" value="WaaL-like"/>
</dbReference>
<evidence type="ECO:0000259" key="6">
    <source>
        <dbReference type="Pfam" id="PF04932"/>
    </source>
</evidence>
<dbReference type="GO" id="GO:0016020">
    <property type="term" value="C:membrane"/>
    <property type="evidence" value="ECO:0007669"/>
    <property type="project" value="UniProtKB-SubCell"/>
</dbReference>
<evidence type="ECO:0000313" key="9">
    <source>
        <dbReference type="Proteomes" id="UP000233767"/>
    </source>
</evidence>
<feature type="domain" description="O-antigen ligase-related" evidence="6">
    <location>
        <begin position="221"/>
        <end position="387"/>
    </location>
</feature>
<feature type="transmembrane region" description="Helical" evidence="5">
    <location>
        <begin position="63"/>
        <end position="83"/>
    </location>
</feature>
<feature type="transmembrane region" description="Helical" evidence="5">
    <location>
        <begin position="374"/>
        <end position="394"/>
    </location>
</feature>
<protein>
    <submittedName>
        <fullName evidence="8">O-antigen ligase-like membrane protein</fullName>
    </submittedName>
</protein>
<evidence type="ECO:0000256" key="1">
    <source>
        <dbReference type="ARBA" id="ARBA00004141"/>
    </source>
</evidence>
<evidence type="ECO:0000256" key="3">
    <source>
        <dbReference type="ARBA" id="ARBA00022989"/>
    </source>
</evidence>
<keyword evidence="9" id="KW-1185">Reference proteome</keyword>
<evidence type="ECO:0000313" key="7">
    <source>
        <dbReference type="EMBL" id="PKW28883.1"/>
    </source>
</evidence>
<dbReference type="Pfam" id="PF04932">
    <property type="entry name" value="Wzy_C"/>
    <property type="match status" value="1"/>
</dbReference>
<dbReference type="AlphaFoldDB" id="A0A497V9L9"/>
<keyword evidence="8" id="KW-0436">Ligase</keyword>
<proteinExistence type="predicted"/>
<sequence>MFSLNKPYHLLFFLGLFFFPFNSFEGIKALGEFKNESGAYFFLLGFILLFFQKKISLPLYNSVFKIILVFLGWCFLSTLLNFTNVESSYFKHTTGINRFIRQYISLLLSGIVFFLFYYNVLIKMEIKEILYKIRTVFLYSLFTASIVGFFEVLAGYYGISLARYAFYVLDYFPFFEKRLIGDRISSIADEPPFFAVYLITISGWMFSYMLTNKGILKYLPTILILVLTFYSGSRTALIVIFIQVIIFFLTTVSKEKIIKNTIRATVVFSFLTVCIFIFNGDKIINAFEEKIDSLDFRSNLTKNISNQSRFGMQYAALQVFLEHPIIGVGYGQQTYYSRFHYPAWAVKNNYEFKEAYKNPAVKAFPPSYNMYTRILSELGLVGISIFIFLIYFSIKKIKFLIKNKSGEKQVLAIILLVGLSGLFINLLQIDTFRLYGLWLYLAILTVLTNKQENAYE</sequence>
<dbReference type="PANTHER" id="PTHR37422">
    <property type="entry name" value="TEICHURONIC ACID BIOSYNTHESIS PROTEIN TUAE"/>
    <property type="match status" value="1"/>
</dbReference>
<dbReference type="InterPro" id="IPR007016">
    <property type="entry name" value="O-antigen_ligase-rel_domated"/>
</dbReference>
<gene>
    <name evidence="7" type="ORF">B0G92_0510</name>
    <name evidence="8" type="ORF">CLV50_0996</name>
</gene>
<feature type="transmembrane region" description="Helical" evidence="5">
    <location>
        <begin position="432"/>
        <end position="449"/>
    </location>
</feature>
<dbReference type="EMBL" id="RCCB01000010">
    <property type="protein sequence ID" value="RLJ35614.1"/>
    <property type="molecule type" value="Genomic_DNA"/>
</dbReference>
<dbReference type="Proteomes" id="UP000233767">
    <property type="component" value="Unassembled WGS sequence"/>
</dbReference>
<dbReference type="PANTHER" id="PTHR37422:SF13">
    <property type="entry name" value="LIPOPOLYSACCHARIDE BIOSYNTHESIS PROTEIN PA4999-RELATED"/>
    <property type="match status" value="1"/>
</dbReference>
<feature type="transmembrane region" description="Helical" evidence="5">
    <location>
        <begin position="103"/>
        <end position="121"/>
    </location>
</feature>
<accession>A0A497V9L9</accession>
<reference evidence="8 10" key="2">
    <citation type="submission" date="2018-10" db="EMBL/GenBank/DDBJ databases">
        <title>Genomic Encyclopedia of Archaeal and Bacterial Type Strains, Phase II (KMG-II): from individual species to whole genera.</title>
        <authorList>
            <person name="Goeker M."/>
        </authorList>
    </citation>
    <scope>NUCLEOTIDE SEQUENCE [LARGE SCALE GENOMIC DNA]</scope>
    <source>
        <strain evidence="8 10">DSM 21886</strain>
    </source>
</reference>
<dbReference type="EMBL" id="PJND01000007">
    <property type="protein sequence ID" value="PKW28883.1"/>
    <property type="molecule type" value="Genomic_DNA"/>
</dbReference>
<evidence type="ECO:0000313" key="8">
    <source>
        <dbReference type="EMBL" id="RLJ35614.1"/>
    </source>
</evidence>